<dbReference type="Pfam" id="PF00583">
    <property type="entry name" value="Acetyltransf_1"/>
    <property type="match status" value="1"/>
</dbReference>
<keyword evidence="3" id="KW-1185">Reference proteome</keyword>
<dbReference type="PANTHER" id="PTHR13538">
    <property type="entry name" value="N-ACETYLTRANSFERASE 6"/>
    <property type="match status" value="1"/>
</dbReference>
<evidence type="ECO:0000259" key="1">
    <source>
        <dbReference type="PROSITE" id="PS51186"/>
    </source>
</evidence>
<comment type="caution">
    <text evidence="2">The sequence shown here is derived from an EMBL/GenBank/DDBJ whole genome shotgun (WGS) entry which is preliminary data.</text>
</comment>
<dbReference type="PANTHER" id="PTHR13538:SF4">
    <property type="entry name" value="N-ALPHA-ACETYLTRANSFERASE 80"/>
    <property type="match status" value="1"/>
</dbReference>
<evidence type="ECO:0000313" key="3">
    <source>
        <dbReference type="Proteomes" id="UP000597206"/>
    </source>
</evidence>
<dbReference type="Gene3D" id="3.40.630.30">
    <property type="match status" value="1"/>
</dbReference>
<evidence type="ECO:0000313" key="2">
    <source>
        <dbReference type="EMBL" id="MBF9002962.1"/>
    </source>
</evidence>
<feature type="domain" description="N-acetyltransferase" evidence="1">
    <location>
        <begin position="1"/>
        <end position="154"/>
    </location>
</feature>
<dbReference type="InterPro" id="IPR039840">
    <property type="entry name" value="NAA80"/>
</dbReference>
<sequence>MKIVYLADHKEYLQELAEWYYSEWGRLLKHPENNEYVNRLEGCLNKTSFPLVILAINDGELIGAAQIKLHQMPMYPEKEHWLAGVYVKPEYRGQNISNTLLTELDNIAINLGVKILHLQTEHLDGGLYSKCGWQAEEIVNHRNIDVMVMSKVLIA</sequence>
<dbReference type="PROSITE" id="PS51186">
    <property type="entry name" value="GNAT"/>
    <property type="match status" value="1"/>
</dbReference>
<organism evidence="2 3">
    <name type="scientific">Vibrio nitrifigilis</name>
    <dbReference type="NCBI Taxonomy" id="2789781"/>
    <lineage>
        <taxon>Bacteria</taxon>
        <taxon>Pseudomonadati</taxon>
        <taxon>Pseudomonadota</taxon>
        <taxon>Gammaproteobacteria</taxon>
        <taxon>Vibrionales</taxon>
        <taxon>Vibrionaceae</taxon>
        <taxon>Vibrio</taxon>
    </lineage>
</organism>
<accession>A0ABS0GKJ9</accession>
<dbReference type="RefSeq" id="WP_196124845.1">
    <property type="nucleotide sequence ID" value="NZ_JADPMR010000004.1"/>
</dbReference>
<dbReference type="InterPro" id="IPR016181">
    <property type="entry name" value="Acyl_CoA_acyltransferase"/>
</dbReference>
<dbReference type="InterPro" id="IPR000182">
    <property type="entry name" value="GNAT_dom"/>
</dbReference>
<protein>
    <submittedName>
        <fullName evidence="2">GNAT family N-acetyltransferase</fullName>
    </submittedName>
</protein>
<name>A0ABS0GKJ9_9VIBR</name>
<dbReference type="EMBL" id="JADPMR010000004">
    <property type="protein sequence ID" value="MBF9002962.1"/>
    <property type="molecule type" value="Genomic_DNA"/>
</dbReference>
<dbReference type="Proteomes" id="UP000597206">
    <property type="component" value="Unassembled WGS sequence"/>
</dbReference>
<dbReference type="SUPFAM" id="SSF55729">
    <property type="entry name" value="Acyl-CoA N-acyltransferases (Nat)"/>
    <property type="match status" value="1"/>
</dbReference>
<reference evidence="2 3" key="1">
    <citation type="submission" date="2020-11" db="EMBL/GenBank/DDBJ databases">
        <title>Vibrio nitrifigilis sp. nov., a marine nitrogen-fixing bacterium isolated from the lagoon sediment of an islet inside an atoll.</title>
        <authorList>
            <person name="Wang L.-T."/>
            <person name="Shieh W.Y."/>
        </authorList>
    </citation>
    <scope>NUCLEOTIDE SEQUENCE [LARGE SCALE GENOMIC DNA]</scope>
    <source>
        <strain evidence="2 3">NFV-1</strain>
    </source>
</reference>
<dbReference type="CDD" id="cd04301">
    <property type="entry name" value="NAT_SF"/>
    <property type="match status" value="1"/>
</dbReference>
<gene>
    <name evidence="2" type="ORF">I1A42_21005</name>
</gene>
<proteinExistence type="predicted"/>